<keyword evidence="3" id="KW-1185">Reference proteome</keyword>
<sequence>MDHIEENQDATPLVIFKGWPVDFDDEEFRAGYPFDLDKLDEPDELPEEKSPKDEPSSSNNEEDNFGQAAALSNGE</sequence>
<feature type="region of interest" description="Disordered" evidence="1">
    <location>
        <begin position="32"/>
        <end position="75"/>
    </location>
</feature>
<evidence type="ECO:0000256" key="1">
    <source>
        <dbReference type="SAM" id="MobiDB-lite"/>
    </source>
</evidence>
<protein>
    <submittedName>
        <fullName evidence="2">Uncharacterized protein</fullName>
    </submittedName>
</protein>
<evidence type="ECO:0000313" key="2">
    <source>
        <dbReference type="EMBL" id="CAF1513544.1"/>
    </source>
</evidence>
<organism evidence="2 3">
    <name type="scientific">Adineta ricciae</name>
    <name type="common">Rotifer</name>
    <dbReference type="NCBI Taxonomy" id="249248"/>
    <lineage>
        <taxon>Eukaryota</taxon>
        <taxon>Metazoa</taxon>
        <taxon>Spiralia</taxon>
        <taxon>Gnathifera</taxon>
        <taxon>Rotifera</taxon>
        <taxon>Eurotatoria</taxon>
        <taxon>Bdelloidea</taxon>
        <taxon>Adinetida</taxon>
        <taxon>Adinetidae</taxon>
        <taxon>Adineta</taxon>
    </lineage>
</organism>
<proteinExistence type="predicted"/>
<accession>A0A815U6N3</accession>
<comment type="caution">
    <text evidence="2">The sequence shown here is derived from an EMBL/GenBank/DDBJ whole genome shotgun (WGS) entry which is preliminary data.</text>
</comment>
<gene>
    <name evidence="2" type="ORF">XAT740_LOCUS40359</name>
</gene>
<dbReference type="Proteomes" id="UP000663828">
    <property type="component" value="Unassembled WGS sequence"/>
</dbReference>
<dbReference type="AlphaFoldDB" id="A0A815U6N3"/>
<dbReference type="EMBL" id="CAJNOR010004583">
    <property type="protein sequence ID" value="CAF1513544.1"/>
    <property type="molecule type" value="Genomic_DNA"/>
</dbReference>
<reference evidence="2" key="1">
    <citation type="submission" date="2021-02" db="EMBL/GenBank/DDBJ databases">
        <authorList>
            <person name="Nowell W R."/>
        </authorList>
    </citation>
    <scope>NUCLEOTIDE SEQUENCE</scope>
</reference>
<name>A0A815U6N3_ADIRI</name>
<evidence type="ECO:0000313" key="3">
    <source>
        <dbReference type="Proteomes" id="UP000663828"/>
    </source>
</evidence>